<evidence type="ECO:0000313" key="2">
    <source>
        <dbReference type="Proteomes" id="UP000250796"/>
    </source>
</evidence>
<reference evidence="1 2" key="1">
    <citation type="submission" date="2017-01" db="EMBL/GenBank/DDBJ databases">
        <authorList>
            <person name="Erauso G."/>
        </authorList>
    </citation>
    <scope>NUCLEOTIDE SEQUENCE [LARGE SCALE GENOMIC DNA]</scope>
    <source>
        <strain evidence="1">MESINF1</strain>
    </source>
</reference>
<sequence length="129" mass="15100">MNRESSILVWCDQVALDILREGIPGIEIIDCRGFEQYSVESILKGEEIEKELSFGRESTDGNEVYCFVIFDGLKNELIGRTVSFIKKAVWRRWIFATTTENNLSWKLRDLQKELIEEHNYFETRGDKSD</sequence>
<proteinExistence type="predicted"/>
<evidence type="ECO:0000313" key="1">
    <source>
        <dbReference type="EMBL" id="SSC13643.1"/>
    </source>
</evidence>
<gene>
    <name evidence="1" type="ORF">MESINF_2203</name>
</gene>
<organism evidence="1 2">
    <name type="scientific">Mesotoga infera</name>
    <dbReference type="NCBI Taxonomy" id="1236046"/>
    <lineage>
        <taxon>Bacteria</taxon>
        <taxon>Thermotogati</taxon>
        <taxon>Thermotogota</taxon>
        <taxon>Thermotogae</taxon>
        <taxon>Kosmotogales</taxon>
        <taxon>Kosmotogaceae</taxon>
        <taxon>Mesotoga</taxon>
    </lineage>
</organism>
<accession>A0A7Z7LGN5</accession>
<dbReference type="EMBL" id="LS974202">
    <property type="protein sequence ID" value="SSC13643.1"/>
    <property type="molecule type" value="Genomic_DNA"/>
</dbReference>
<dbReference type="KEGG" id="minf:MESINF_2203"/>
<name>A0A7Z7LGN5_9BACT</name>
<protein>
    <recommendedName>
        <fullName evidence="3">DUF3783 domain-containing protein</fullName>
    </recommendedName>
</protein>
<dbReference type="AlphaFoldDB" id="A0A7Z7LGN5"/>
<keyword evidence="2" id="KW-1185">Reference proteome</keyword>
<dbReference type="Pfam" id="PF12646">
    <property type="entry name" value="DUF3783"/>
    <property type="match status" value="1"/>
</dbReference>
<dbReference type="InterPro" id="IPR016621">
    <property type="entry name" value="UCP014543"/>
</dbReference>
<dbReference type="RefSeq" id="WP_197712665.1">
    <property type="nucleotide sequence ID" value="NZ_LS974202.1"/>
</dbReference>
<evidence type="ECO:0008006" key="3">
    <source>
        <dbReference type="Google" id="ProtNLM"/>
    </source>
</evidence>
<dbReference type="Proteomes" id="UP000250796">
    <property type="component" value="Chromosome MESINF"/>
</dbReference>